<dbReference type="PANTHER" id="PTHR30033:SF1">
    <property type="entry name" value="FLAGELLAR HOOK-ASSOCIATED PROTEIN 1"/>
    <property type="match status" value="1"/>
</dbReference>
<dbReference type="Pfam" id="PF06429">
    <property type="entry name" value="Flg_bbr_C"/>
    <property type="match status" value="1"/>
</dbReference>
<evidence type="ECO:0000256" key="2">
    <source>
        <dbReference type="ARBA" id="ARBA00004613"/>
    </source>
</evidence>
<accession>A0A1E5XJ98</accession>
<evidence type="ECO:0000313" key="12">
    <source>
        <dbReference type="Proteomes" id="UP000095463"/>
    </source>
</evidence>
<evidence type="ECO:0000256" key="7">
    <source>
        <dbReference type="SAM" id="Coils"/>
    </source>
</evidence>
<feature type="domain" description="Flagellar basal body rod protein N-terminal" evidence="8">
    <location>
        <begin position="8"/>
        <end position="36"/>
    </location>
</feature>
<evidence type="ECO:0000256" key="3">
    <source>
        <dbReference type="ARBA" id="ARBA00009677"/>
    </source>
</evidence>
<sequence>MGLSVTLSNALSGMRVGQNALDTLSNNVANAGTPGYHRRSVSVIDSLGVNSTYAREGQLSRAFNQSLQAHYTRSTAESGFTSVQASFLDRVQTLFGKPGTVGSIDSAYNAFESSLAAVATSPDSYANRADLVQKAQTVASTLNRLSSDIQSLRQEIEAKLSNSVDSINNQLQSLEKVNLRLADQGIDTTSRATLMDQRDRLVEDLSQQMDLRVNYRGDGTVSLMTRSGVGILDVKASVFSYESAGALSAASRFSPNDAVSGVGKLSIMTPAGLEIDLVKQNVLQSGELAGLIQLRDQQLVQAQDQLDEIAASVAQAMSTNVTQGTQVTSGPSNGYEVDLANVRNGNEFTFKYTQGGAEKTVRVLRVDDTTKLPLDYVDANGARVIGLDFSGGAAGVASQLQNKLGGGLSVSNPSGNTLRIMDDGVAGTTDMLSLSTRTTSSGLQNGTLGFSLFVDTNNADFTNSLDGVGQKLGFASRISVNASIVADNKLLVQYTGTTPLGDQDRLNQVISNLDDMRFSGGQGSGLSDASSRLGGTVADLISQTLNYQGNVAEAAISNNETQQQTLSALTQRLDSEYGVDVDEEMARLMELQNAFAANARVMSVVQELMDSLMQL</sequence>
<keyword evidence="5" id="KW-0964">Secreted</keyword>
<organism evidence="11 12">
    <name type="scientific">Devosia insulae DS-56</name>
    <dbReference type="NCBI Taxonomy" id="1116389"/>
    <lineage>
        <taxon>Bacteria</taxon>
        <taxon>Pseudomonadati</taxon>
        <taxon>Pseudomonadota</taxon>
        <taxon>Alphaproteobacteria</taxon>
        <taxon>Hyphomicrobiales</taxon>
        <taxon>Devosiaceae</taxon>
        <taxon>Devosia</taxon>
    </lineage>
</organism>
<dbReference type="InterPro" id="IPR001444">
    <property type="entry name" value="Flag_bb_rod_N"/>
</dbReference>
<dbReference type="InterPro" id="IPR002371">
    <property type="entry name" value="FlgK"/>
</dbReference>
<dbReference type="PRINTS" id="PR01005">
    <property type="entry name" value="FLGHOOKAP1"/>
</dbReference>
<dbReference type="GO" id="GO:0044780">
    <property type="term" value="P:bacterial-type flagellum assembly"/>
    <property type="evidence" value="ECO:0007669"/>
    <property type="project" value="InterPro"/>
</dbReference>
<keyword evidence="7" id="KW-0175">Coiled coil</keyword>
<dbReference type="InterPro" id="IPR053927">
    <property type="entry name" value="FlgK_helical"/>
</dbReference>
<keyword evidence="11" id="KW-0966">Cell projection</keyword>
<dbReference type="PANTHER" id="PTHR30033">
    <property type="entry name" value="FLAGELLAR HOOK-ASSOCIATED PROTEIN 1"/>
    <property type="match status" value="1"/>
</dbReference>
<dbReference type="NCBIfam" id="TIGR02492">
    <property type="entry name" value="flgK_ends"/>
    <property type="match status" value="1"/>
</dbReference>
<dbReference type="GO" id="GO:0005576">
    <property type="term" value="C:extracellular region"/>
    <property type="evidence" value="ECO:0007669"/>
    <property type="project" value="UniProtKB-SubCell"/>
</dbReference>
<evidence type="ECO:0000256" key="4">
    <source>
        <dbReference type="ARBA" id="ARBA00016244"/>
    </source>
</evidence>
<keyword evidence="12" id="KW-1185">Reference proteome</keyword>
<dbReference type="GO" id="GO:0009424">
    <property type="term" value="C:bacterial-type flagellum hook"/>
    <property type="evidence" value="ECO:0007669"/>
    <property type="project" value="InterPro"/>
</dbReference>
<dbReference type="SUPFAM" id="SSF64518">
    <property type="entry name" value="Phase 1 flagellin"/>
    <property type="match status" value="1"/>
</dbReference>
<evidence type="ECO:0000256" key="1">
    <source>
        <dbReference type="ARBA" id="ARBA00004117"/>
    </source>
</evidence>
<evidence type="ECO:0000256" key="6">
    <source>
        <dbReference type="ARBA" id="ARBA00023143"/>
    </source>
</evidence>
<feature type="domain" description="Flagellar hook-associated protein FlgK helical" evidence="10">
    <location>
        <begin position="88"/>
        <end position="328"/>
    </location>
</feature>
<dbReference type="Pfam" id="PF00460">
    <property type="entry name" value="Flg_bb_rod"/>
    <property type="match status" value="1"/>
</dbReference>
<keyword evidence="6" id="KW-0975">Bacterial flagellum</keyword>
<protein>
    <recommendedName>
        <fullName evidence="4">Flagellar hook-associated protein 1</fullName>
    </recommendedName>
</protein>
<evidence type="ECO:0000313" key="11">
    <source>
        <dbReference type="EMBL" id="OEO28658.1"/>
    </source>
</evidence>
<dbReference type="InterPro" id="IPR010930">
    <property type="entry name" value="Flg_bb/hook_C_dom"/>
</dbReference>
<dbReference type="EMBL" id="LAJE02000363">
    <property type="protein sequence ID" value="OEO28658.1"/>
    <property type="molecule type" value="Genomic_DNA"/>
</dbReference>
<evidence type="ECO:0000259" key="9">
    <source>
        <dbReference type="Pfam" id="PF06429"/>
    </source>
</evidence>
<dbReference type="GO" id="GO:0009425">
    <property type="term" value="C:bacterial-type flagellum basal body"/>
    <property type="evidence" value="ECO:0007669"/>
    <property type="project" value="UniProtKB-SubCell"/>
</dbReference>
<dbReference type="RefSeq" id="WP_069912140.1">
    <property type="nucleotide sequence ID" value="NZ_LAJE02000363.1"/>
</dbReference>
<comment type="subcellular location">
    <subcellularLocation>
        <location evidence="1">Bacterial flagellum basal body</location>
    </subcellularLocation>
    <subcellularLocation>
        <location evidence="2">Secreted</location>
    </subcellularLocation>
</comment>
<evidence type="ECO:0000256" key="5">
    <source>
        <dbReference type="ARBA" id="ARBA00022525"/>
    </source>
</evidence>
<dbReference type="OrthoDB" id="7181295at2"/>
<comment type="similarity">
    <text evidence="3">Belongs to the flagella basal body rod proteins family.</text>
</comment>
<feature type="domain" description="Flagellar basal-body/hook protein C-terminal" evidence="9">
    <location>
        <begin position="578"/>
        <end position="615"/>
    </location>
</feature>
<keyword evidence="11" id="KW-0282">Flagellum</keyword>
<proteinExistence type="inferred from homology"/>
<dbReference type="Proteomes" id="UP000095463">
    <property type="component" value="Unassembled WGS sequence"/>
</dbReference>
<comment type="caution">
    <text evidence="11">The sequence shown here is derived from an EMBL/GenBank/DDBJ whole genome shotgun (WGS) entry which is preliminary data.</text>
</comment>
<keyword evidence="11" id="KW-0969">Cilium</keyword>
<name>A0A1E5XJ98_9HYPH</name>
<evidence type="ECO:0000259" key="10">
    <source>
        <dbReference type="Pfam" id="PF22638"/>
    </source>
</evidence>
<dbReference type="Pfam" id="PF22638">
    <property type="entry name" value="FlgK_D1"/>
    <property type="match status" value="1"/>
</dbReference>
<evidence type="ECO:0000259" key="8">
    <source>
        <dbReference type="Pfam" id="PF00460"/>
    </source>
</evidence>
<dbReference type="AlphaFoldDB" id="A0A1E5XJ98"/>
<reference evidence="11 12" key="1">
    <citation type="journal article" date="2015" name="Genome Announc.">
        <title>Genome Assemblies of Three Soil-Associated Devosia species: D. insulae, D. limi, and D. soli.</title>
        <authorList>
            <person name="Hassan Y.I."/>
            <person name="Lepp D."/>
            <person name="Zhou T."/>
        </authorList>
    </citation>
    <scope>NUCLEOTIDE SEQUENCE [LARGE SCALE GENOMIC DNA]</scope>
    <source>
        <strain evidence="11 12">DS-56</strain>
    </source>
</reference>
<feature type="coiled-coil region" evidence="7">
    <location>
        <begin position="135"/>
        <end position="184"/>
    </location>
</feature>
<gene>
    <name evidence="11" type="ORF">VW23_004270</name>
</gene>
<dbReference type="GO" id="GO:0005198">
    <property type="term" value="F:structural molecule activity"/>
    <property type="evidence" value="ECO:0007669"/>
    <property type="project" value="InterPro"/>
</dbReference>